<keyword evidence="3" id="KW-1185">Reference proteome</keyword>
<organism evidence="2 3">
    <name type="scientific">Drechslerella dactyloides</name>
    <name type="common">Nematode-trapping fungus</name>
    <name type="synonym">Arthrobotrys dactyloides</name>
    <dbReference type="NCBI Taxonomy" id="74499"/>
    <lineage>
        <taxon>Eukaryota</taxon>
        <taxon>Fungi</taxon>
        <taxon>Dikarya</taxon>
        <taxon>Ascomycota</taxon>
        <taxon>Pezizomycotina</taxon>
        <taxon>Orbiliomycetes</taxon>
        <taxon>Orbiliales</taxon>
        <taxon>Orbiliaceae</taxon>
        <taxon>Drechslerella</taxon>
    </lineage>
</organism>
<feature type="compositionally biased region" description="Basic residues" evidence="1">
    <location>
        <begin position="390"/>
        <end position="404"/>
    </location>
</feature>
<reference evidence="2" key="1">
    <citation type="submission" date="2023-01" db="EMBL/GenBank/DDBJ databases">
        <title>The chitinases involved in constricting ring structure development in the nematode-trapping fungus Drechslerella dactyloides.</title>
        <authorList>
            <person name="Wang R."/>
            <person name="Zhang L."/>
            <person name="Tang P."/>
            <person name="Li S."/>
            <person name="Liang L."/>
        </authorList>
    </citation>
    <scope>NUCLEOTIDE SEQUENCE</scope>
    <source>
        <strain evidence="2">YMF1.00031</strain>
    </source>
</reference>
<dbReference type="Pfam" id="PF10253">
    <property type="entry name" value="PRCC"/>
    <property type="match status" value="1"/>
</dbReference>
<evidence type="ECO:0000313" key="2">
    <source>
        <dbReference type="EMBL" id="KAJ6263183.1"/>
    </source>
</evidence>
<feature type="compositionally biased region" description="Basic and acidic residues" evidence="1">
    <location>
        <begin position="73"/>
        <end position="82"/>
    </location>
</feature>
<evidence type="ECO:0000313" key="3">
    <source>
        <dbReference type="Proteomes" id="UP001221413"/>
    </source>
</evidence>
<feature type="compositionally biased region" description="Low complexity" evidence="1">
    <location>
        <begin position="18"/>
        <end position="38"/>
    </location>
</feature>
<feature type="compositionally biased region" description="Basic and acidic residues" evidence="1">
    <location>
        <begin position="128"/>
        <end position="138"/>
    </location>
</feature>
<protein>
    <submittedName>
        <fullName evidence="2">Uncharacterized protein</fullName>
    </submittedName>
</protein>
<dbReference type="GO" id="GO:0005634">
    <property type="term" value="C:nucleus"/>
    <property type="evidence" value="ECO:0007669"/>
    <property type="project" value="TreeGrafter"/>
</dbReference>
<feature type="region of interest" description="Disordered" evidence="1">
    <location>
        <begin position="666"/>
        <end position="690"/>
    </location>
</feature>
<evidence type="ECO:0000256" key="1">
    <source>
        <dbReference type="SAM" id="MobiDB-lite"/>
    </source>
</evidence>
<feature type="compositionally biased region" description="Pro residues" evidence="1">
    <location>
        <begin position="173"/>
        <end position="182"/>
    </location>
</feature>
<feature type="compositionally biased region" description="Low complexity" evidence="1">
    <location>
        <begin position="139"/>
        <end position="148"/>
    </location>
</feature>
<sequence>MALVAYSDSEPSDAEGDPPATAAPALKTKPKSKSSLASFLPPPAKKRKLVVDDDAGATGPSDGSANPSGPRKIKVDLPKISRDDEDPDALATSSSSRRGVGKAAGGSGLLSFLPAPKRTGAEAVKAAQEADKEEKKAEASAAAVTAGATPRTLGGGIKKVEYAGTGMDDDTPAPAPAPPPATVTPSAGPIQGRAIQPLFRKSTAKKQSKPAKPDSKDAKVSLFSLGSALAEKPLSAPPTGEYKPILIEDTAAPPVDDDEDTTPADPPADVEATYALPDDNAPAVGPQTFQSISEQVGMDEAEMRMFMGRRGRNAEIKLMDFNVDAEYEKNEAARAAGAAAPEKNVVRSIKPGKHQLTSLLNGITPLFLLHYIRTTMLTCEQLRKASVPRWRSRSPRAGATRRRQGPSTGGSLHALRRILTNQSYFDTSIHDLYSIKPMIKPHHLHRRYHNPHLLPNPDATRVASWMPLARVLRSRPSSSTSSPPIVQPAGVLTFSLIIAGCSPSITIPAVPRIVCAAIIWASTRGKPIITPPSAMASSTSAMKAGPLPHSAVEASMCFSGRKMARPICEKIQKTRSRSSCGMTAGSQVMTVMDSRMREAVLGITLIIRVDGSTCDASWERVTPAQMEMRSLPFSAARVVSTERISETICGLQPRMTMSESCTPRALSPEMTVTGGEDGDGEDGEGTARDW</sequence>
<dbReference type="AlphaFoldDB" id="A0AAD6NNB8"/>
<dbReference type="EMBL" id="JAQGDS010000002">
    <property type="protein sequence ID" value="KAJ6263183.1"/>
    <property type="molecule type" value="Genomic_DNA"/>
</dbReference>
<feature type="region of interest" description="Disordered" evidence="1">
    <location>
        <begin position="1"/>
        <end position="194"/>
    </location>
</feature>
<dbReference type="InterPro" id="IPR018800">
    <property type="entry name" value="PRCC"/>
</dbReference>
<proteinExistence type="predicted"/>
<feature type="region of interest" description="Disordered" evidence="1">
    <location>
        <begin position="200"/>
        <end position="219"/>
    </location>
</feature>
<dbReference type="Proteomes" id="UP001221413">
    <property type="component" value="Unassembled WGS sequence"/>
</dbReference>
<dbReference type="PANTHER" id="PTHR13621:SF2">
    <property type="entry name" value="PROLINE-RICH PROTEIN PRCC"/>
    <property type="match status" value="1"/>
</dbReference>
<dbReference type="PANTHER" id="PTHR13621">
    <property type="entry name" value="PROLINE-RICH PROTEIN PRCC"/>
    <property type="match status" value="1"/>
</dbReference>
<name>A0AAD6NNB8_DREDA</name>
<gene>
    <name evidence="2" type="ORF">Dda_1744</name>
</gene>
<feature type="region of interest" description="Disordered" evidence="1">
    <location>
        <begin position="388"/>
        <end position="412"/>
    </location>
</feature>
<comment type="caution">
    <text evidence="2">The sequence shown here is derived from an EMBL/GenBank/DDBJ whole genome shotgun (WGS) entry which is preliminary data.</text>
</comment>
<accession>A0AAD6NNB8</accession>
<feature type="region of interest" description="Disordered" evidence="1">
    <location>
        <begin position="251"/>
        <end position="272"/>
    </location>
</feature>